<dbReference type="InterPro" id="IPR012349">
    <property type="entry name" value="Split_barrel_FMN-bd"/>
</dbReference>
<name>A0A848FCL4_9BURK</name>
<dbReference type="PANTHER" id="PTHR35802">
    <property type="entry name" value="PROTEASE SYNTHASE AND SPORULATION PROTEIN PAI 2"/>
    <property type="match status" value="1"/>
</dbReference>
<dbReference type="Pfam" id="PF04299">
    <property type="entry name" value="FMN_bind_2"/>
    <property type="match status" value="1"/>
</dbReference>
<protein>
    <submittedName>
        <fullName evidence="1">FMN-binding negative transcriptional regulator</fullName>
    </submittedName>
</protein>
<dbReference type="PANTHER" id="PTHR35802:SF1">
    <property type="entry name" value="PROTEASE SYNTHASE AND SPORULATION PROTEIN PAI 2"/>
    <property type="match status" value="1"/>
</dbReference>
<sequence>MYCPAAFREERLDVMHALMRAHPLATLVTAGAGGLRVNLLPFSLAEDGGKGVLRAHLARANDQVAALREGAPALLVFQGPQAYVAPAWYPSKAEHGKVVPTWNYAAVEVRGTPRVIDDPSWVRAQIEALTAQQEQGRPDPWQVPDAPGAFIDGLLKVLVGVEIPIGHIEGKWKVSQNRSTADRQGVAQGLRREGVSEAMARLVDPA</sequence>
<evidence type="ECO:0000313" key="2">
    <source>
        <dbReference type="Proteomes" id="UP000574067"/>
    </source>
</evidence>
<accession>A0A848FCL4</accession>
<dbReference type="PIRSF" id="PIRSF010372">
    <property type="entry name" value="PaiB"/>
    <property type="match status" value="1"/>
</dbReference>
<organism evidence="1 2">
    <name type="scientific">Azohydromonas caseinilytica</name>
    <dbReference type="NCBI Taxonomy" id="2728836"/>
    <lineage>
        <taxon>Bacteria</taxon>
        <taxon>Pseudomonadati</taxon>
        <taxon>Pseudomonadota</taxon>
        <taxon>Betaproteobacteria</taxon>
        <taxon>Burkholderiales</taxon>
        <taxon>Sphaerotilaceae</taxon>
        <taxon>Azohydromonas</taxon>
    </lineage>
</organism>
<dbReference type="Proteomes" id="UP000574067">
    <property type="component" value="Unassembled WGS sequence"/>
</dbReference>
<dbReference type="EMBL" id="JABBFW010000008">
    <property type="protein sequence ID" value="NML16033.1"/>
    <property type="molecule type" value="Genomic_DNA"/>
</dbReference>
<dbReference type="InterPro" id="IPR007396">
    <property type="entry name" value="TR_PAI2-type"/>
</dbReference>
<dbReference type="Gene3D" id="2.30.110.10">
    <property type="entry name" value="Electron Transport, Fmn-binding Protein, Chain A"/>
    <property type="match status" value="1"/>
</dbReference>
<reference evidence="1 2" key="1">
    <citation type="submission" date="2020-04" db="EMBL/GenBank/DDBJ databases">
        <title>Azohydromonas sp. isolated from soil.</title>
        <authorList>
            <person name="Dahal R.H."/>
        </authorList>
    </citation>
    <scope>NUCLEOTIDE SEQUENCE [LARGE SCALE GENOMIC DNA]</scope>
    <source>
        <strain evidence="1 2">G-1-1-14</strain>
    </source>
</reference>
<dbReference type="AlphaFoldDB" id="A0A848FCL4"/>
<proteinExistence type="predicted"/>
<dbReference type="RefSeq" id="WP_169160933.1">
    <property type="nucleotide sequence ID" value="NZ_JABBFW010000008.1"/>
</dbReference>
<comment type="caution">
    <text evidence="1">The sequence shown here is derived from an EMBL/GenBank/DDBJ whole genome shotgun (WGS) entry which is preliminary data.</text>
</comment>
<dbReference type="SUPFAM" id="SSF50475">
    <property type="entry name" value="FMN-binding split barrel"/>
    <property type="match status" value="1"/>
</dbReference>
<keyword evidence="2" id="KW-1185">Reference proteome</keyword>
<gene>
    <name evidence="1" type="ORF">HHL10_13715</name>
</gene>
<evidence type="ECO:0000313" key="1">
    <source>
        <dbReference type="EMBL" id="NML16033.1"/>
    </source>
</evidence>